<feature type="transmembrane region" description="Helical" evidence="7">
    <location>
        <begin position="268"/>
        <end position="285"/>
    </location>
</feature>
<dbReference type="Proteomes" id="UP001527882">
    <property type="component" value="Unassembled WGS sequence"/>
</dbReference>
<proteinExistence type="inferred from homology"/>
<comment type="similarity">
    <text evidence="7">Belongs to the binding-protein-dependent transport system permease family.</text>
</comment>
<sequence length="300" mass="33727">MVISRKGRTIDDNPWWGQWTIYLLLIVAGLVTLLPIVNICAKSLSNSASIAKFPLMLLPHGLDFSAYHYILSTQVLLRSFGITVFATVVGTFLNLLFTVFSAYGLSKTYLPGHKYMLWFVIFPMLFGAGLIPHYILLKNLGLINNIWVLVINGLVSPFNLILMRNFFWNLPDGLEESATIDGANDLQTLWHIVLPLSKPAIATIGLFYAVHHWNDFFTGLYFINDNSKWPLQVILRSIVIDQTMMNMGNLTSQADEAALTISPENIKAATIMFSIVPIMLVYPFLQKYFVKGIYLGSVKG</sequence>
<dbReference type="PROSITE" id="PS50928">
    <property type="entry name" value="ABC_TM1"/>
    <property type="match status" value="1"/>
</dbReference>
<dbReference type="SUPFAM" id="SSF161098">
    <property type="entry name" value="MetI-like"/>
    <property type="match status" value="1"/>
</dbReference>
<dbReference type="InterPro" id="IPR000515">
    <property type="entry name" value="MetI-like"/>
</dbReference>
<evidence type="ECO:0000256" key="4">
    <source>
        <dbReference type="ARBA" id="ARBA00022692"/>
    </source>
</evidence>
<accession>A0ABT4Q445</accession>
<gene>
    <name evidence="9" type="ORF">O9H85_04225</name>
</gene>
<feature type="transmembrane region" description="Helical" evidence="7">
    <location>
        <begin position="82"/>
        <end position="103"/>
    </location>
</feature>
<evidence type="ECO:0000259" key="8">
    <source>
        <dbReference type="PROSITE" id="PS50928"/>
    </source>
</evidence>
<feature type="transmembrane region" description="Helical" evidence="7">
    <location>
        <begin position="115"/>
        <end position="136"/>
    </location>
</feature>
<protein>
    <submittedName>
        <fullName evidence="9">Carbohydrate ABC transporter permease</fullName>
    </submittedName>
</protein>
<keyword evidence="5 7" id="KW-1133">Transmembrane helix</keyword>
<keyword evidence="4 7" id="KW-0812">Transmembrane</keyword>
<keyword evidence="2 7" id="KW-0813">Transport</keyword>
<dbReference type="InterPro" id="IPR035906">
    <property type="entry name" value="MetI-like_sf"/>
</dbReference>
<keyword evidence="10" id="KW-1185">Reference proteome</keyword>
<feature type="domain" description="ABC transmembrane type-1" evidence="8">
    <location>
        <begin position="80"/>
        <end position="284"/>
    </location>
</feature>
<dbReference type="RefSeq" id="WP_269880046.1">
    <property type="nucleotide sequence ID" value="NZ_JAQAGZ010000002.1"/>
</dbReference>
<comment type="subcellular location">
    <subcellularLocation>
        <location evidence="1 7">Cell membrane</location>
        <topology evidence="1 7">Multi-pass membrane protein</topology>
    </subcellularLocation>
</comment>
<comment type="caution">
    <text evidence="9">The sequence shown here is derived from an EMBL/GenBank/DDBJ whole genome shotgun (WGS) entry which is preliminary data.</text>
</comment>
<dbReference type="PANTHER" id="PTHR43744:SF9">
    <property type="entry name" value="POLYGALACTURONAN_RHAMNOGALACTURONAN TRANSPORT SYSTEM PERMEASE PROTEIN YTCP"/>
    <property type="match status" value="1"/>
</dbReference>
<organism evidence="9 10">
    <name type="scientific">Paenibacillus gyeongsangnamensis</name>
    <dbReference type="NCBI Taxonomy" id="3388067"/>
    <lineage>
        <taxon>Bacteria</taxon>
        <taxon>Bacillati</taxon>
        <taxon>Bacillota</taxon>
        <taxon>Bacilli</taxon>
        <taxon>Bacillales</taxon>
        <taxon>Paenibacillaceae</taxon>
        <taxon>Paenibacillus</taxon>
    </lineage>
</organism>
<feature type="transmembrane region" description="Helical" evidence="7">
    <location>
        <begin position="142"/>
        <end position="162"/>
    </location>
</feature>
<dbReference type="EMBL" id="JAQAGZ010000002">
    <property type="protein sequence ID" value="MCZ8511650.1"/>
    <property type="molecule type" value="Genomic_DNA"/>
</dbReference>
<evidence type="ECO:0000256" key="3">
    <source>
        <dbReference type="ARBA" id="ARBA00022475"/>
    </source>
</evidence>
<feature type="transmembrane region" description="Helical" evidence="7">
    <location>
        <begin position="20"/>
        <end position="41"/>
    </location>
</feature>
<evidence type="ECO:0000256" key="1">
    <source>
        <dbReference type="ARBA" id="ARBA00004651"/>
    </source>
</evidence>
<evidence type="ECO:0000313" key="9">
    <source>
        <dbReference type="EMBL" id="MCZ8511650.1"/>
    </source>
</evidence>
<keyword evidence="3" id="KW-1003">Cell membrane</keyword>
<evidence type="ECO:0000256" key="5">
    <source>
        <dbReference type="ARBA" id="ARBA00022989"/>
    </source>
</evidence>
<dbReference type="Gene3D" id="1.10.3720.10">
    <property type="entry name" value="MetI-like"/>
    <property type="match status" value="1"/>
</dbReference>
<dbReference type="PANTHER" id="PTHR43744">
    <property type="entry name" value="ABC TRANSPORTER PERMEASE PROTEIN MG189-RELATED-RELATED"/>
    <property type="match status" value="1"/>
</dbReference>
<evidence type="ECO:0000256" key="2">
    <source>
        <dbReference type="ARBA" id="ARBA00022448"/>
    </source>
</evidence>
<feature type="transmembrane region" description="Helical" evidence="7">
    <location>
        <begin position="53"/>
        <end position="70"/>
    </location>
</feature>
<evidence type="ECO:0000256" key="6">
    <source>
        <dbReference type="ARBA" id="ARBA00023136"/>
    </source>
</evidence>
<evidence type="ECO:0000313" key="10">
    <source>
        <dbReference type="Proteomes" id="UP001527882"/>
    </source>
</evidence>
<keyword evidence="6 7" id="KW-0472">Membrane</keyword>
<name>A0ABT4Q445_9BACL</name>
<dbReference type="CDD" id="cd06261">
    <property type="entry name" value="TM_PBP2"/>
    <property type="match status" value="1"/>
</dbReference>
<reference evidence="9 10" key="1">
    <citation type="submission" date="2022-12" db="EMBL/GenBank/DDBJ databases">
        <title>Draft genome sequence of Paenibacillus sp. dW9.</title>
        <authorList>
            <person name="Choi E.-W."/>
            <person name="Kim D.-U."/>
        </authorList>
    </citation>
    <scope>NUCLEOTIDE SEQUENCE [LARGE SCALE GENOMIC DNA]</scope>
    <source>
        <strain evidence="10">dW9</strain>
    </source>
</reference>
<evidence type="ECO:0000256" key="7">
    <source>
        <dbReference type="RuleBase" id="RU363032"/>
    </source>
</evidence>
<dbReference type="Pfam" id="PF00528">
    <property type="entry name" value="BPD_transp_1"/>
    <property type="match status" value="1"/>
</dbReference>